<dbReference type="GO" id="GO:0005634">
    <property type="term" value="C:nucleus"/>
    <property type="evidence" value="ECO:0007669"/>
    <property type="project" value="UniProtKB-SubCell"/>
</dbReference>
<dbReference type="Gene3D" id="3.30.160.60">
    <property type="entry name" value="Classic Zinc Finger"/>
    <property type="match status" value="10"/>
</dbReference>
<name>A0A8D2LBL9_VARKO</name>
<dbReference type="SUPFAM" id="SSF57667">
    <property type="entry name" value="beta-beta-alpha zinc fingers"/>
    <property type="match status" value="5"/>
</dbReference>
<dbReference type="InterPro" id="IPR036236">
    <property type="entry name" value="Znf_C2H2_sf"/>
</dbReference>
<evidence type="ECO:0000256" key="4">
    <source>
        <dbReference type="ARBA" id="ARBA00022737"/>
    </source>
</evidence>
<dbReference type="Proteomes" id="UP000694545">
    <property type="component" value="Unplaced"/>
</dbReference>
<evidence type="ECO:0000256" key="9">
    <source>
        <dbReference type="ARBA" id="ARBA00023163"/>
    </source>
</evidence>
<dbReference type="PROSITE" id="PS50157">
    <property type="entry name" value="ZINC_FINGER_C2H2_2"/>
    <property type="match status" value="10"/>
</dbReference>
<evidence type="ECO:0000256" key="8">
    <source>
        <dbReference type="ARBA" id="ARBA00023125"/>
    </source>
</evidence>
<dbReference type="Pfam" id="PF00096">
    <property type="entry name" value="zf-C2H2"/>
    <property type="match status" value="9"/>
</dbReference>
<evidence type="ECO:0000259" key="13">
    <source>
        <dbReference type="PROSITE" id="PS50157"/>
    </source>
</evidence>
<reference evidence="15" key="2">
    <citation type="submission" date="2025-09" db="UniProtKB">
        <authorList>
            <consortium name="Ensembl"/>
        </authorList>
    </citation>
    <scope>IDENTIFICATION</scope>
</reference>
<dbReference type="GO" id="GO:0010844">
    <property type="term" value="F:recombination hotspot binding"/>
    <property type="evidence" value="ECO:0007669"/>
    <property type="project" value="TreeGrafter"/>
</dbReference>
<dbReference type="AlphaFoldDB" id="A0A8D2LBL9"/>
<dbReference type="OMA" id="PINSEGA"/>
<dbReference type="FunFam" id="3.30.160.60:FF:000320">
    <property type="entry name" value="Zinc finger protein 777"/>
    <property type="match status" value="1"/>
</dbReference>
<dbReference type="SMART" id="SM00355">
    <property type="entry name" value="ZnF_C2H2"/>
    <property type="match status" value="10"/>
</dbReference>
<dbReference type="GO" id="GO:0042800">
    <property type="term" value="F:histone H3K4 methyltransferase activity"/>
    <property type="evidence" value="ECO:0007669"/>
    <property type="project" value="TreeGrafter"/>
</dbReference>
<feature type="region of interest" description="Disordered" evidence="12">
    <location>
        <begin position="336"/>
        <end position="365"/>
    </location>
</feature>
<dbReference type="GO" id="GO:0010468">
    <property type="term" value="P:regulation of gene expression"/>
    <property type="evidence" value="ECO:0007669"/>
    <property type="project" value="TreeGrafter"/>
</dbReference>
<feature type="region of interest" description="Disordered" evidence="12">
    <location>
        <begin position="254"/>
        <end position="280"/>
    </location>
</feature>
<reference evidence="15" key="1">
    <citation type="submission" date="2025-08" db="UniProtKB">
        <authorList>
            <consortium name="Ensembl"/>
        </authorList>
    </citation>
    <scope>IDENTIFICATION</scope>
</reference>
<comment type="subcellular location">
    <subcellularLocation>
        <location evidence="1">Nucleus</location>
    </subcellularLocation>
</comment>
<feature type="domain" description="C2H2-type" evidence="13">
    <location>
        <begin position="542"/>
        <end position="569"/>
    </location>
</feature>
<feature type="domain" description="SCAN box" evidence="14">
    <location>
        <begin position="170"/>
        <end position="248"/>
    </location>
</feature>
<feature type="compositionally biased region" description="Polar residues" evidence="12">
    <location>
        <begin position="336"/>
        <end position="357"/>
    </location>
</feature>
<dbReference type="InterPro" id="IPR013087">
    <property type="entry name" value="Znf_C2H2_type"/>
</dbReference>
<dbReference type="Gene3D" id="1.10.4020.10">
    <property type="entry name" value="DNA breaking-rejoining enzymes"/>
    <property type="match status" value="1"/>
</dbReference>
<evidence type="ECO:0000256" key="5">
    <source>
        <dbReference type="ARBA" id="ARBA00022771"/>
    </source>
</evidence>
<dbReference type="Pfam" id="PF02023">
    <property type="entry name" value="SCAN"/>
    <property type="match status" value="1"/>
</dbReference>
<dbReference type="InterPro" id="IPR050331">
    <property type="entry name" value="Zinc_finger"/>
</dbReference>
<keyword evidence="9" id="KW-0804">Transcription</keyword>
<feature type="domain" description="C2H2-type" evidence="13">
    <location>
        <begin position="598"/>
        <end position="625"/>
    </location>
</feature>
<evidence type="ECO:0000256" key="11">
    <source>
        <dbReference type="PROSITE-ProRule" id="PRU00042"/>
    </source>
</evidence>
<keyword evidence="5 11" id="KW-0863">Zinc-finger</keyword>
<evidence type="ECO:0000259" key="14">
    <source>
        <dbReference type="PROSITE" id="PS50804"/>
    </source>
</evidence>
<evidence type="ECO:0000256" key="3">
    <source>
        <dbReference type="ARBA" id="ARBA00022723"/>
    </source>
</evidence>
<feature type="domain" description="C2H2-type" evidence="13">
    <location>
        <begin position="458"/>
        <end position="485"/>
    </location>
</feature>
<dbReference type="Ensembl" id="ENSVKKT00000019968.1">
    <property type="protein sequence ID" value="ENSVKKP00000019488.1"/>
    <property type="gene ID" value="ENSVKKG00000013208.1"/>
</dbReference>
<feature type="compositionally biased region" description="Acidic residues" evidence="12">
    <location>
        <begin position="104"/>
        <end position="118"/>
    </location>
</feature>
<feature type="domain" description="C2H2-type" evidence="13">
    <location>
        <begin position="626"/>
        <end position="653"/>
    </location>
</feature>
<dbReference type="FunFam" id="3.30.160.60:FF:003470">
    <property type="match status" value="1"/>
</dbReference>
<dbReference type="InterPro" id="IPR038269">
    <property type="entry name" value="SCAN_sf"/>
</dbReference>
<organism evidence="15 16">
    <name type="scientific">Varanus komodoensis</name>
    <name type="common">Komodo dragon</name>
    <dbReference type="NCBI Taxonomy" id="61221"/>
    <lineage>
        <taxon>Eukaryota</taxon>
        <taxon>Metazoa</taxon>
        <taxon>Chordata</taxon>
        <taxon>Craniata</taxon>
        <taxon>Vertebrata</taxon>
        <taxon>Euteleostomi</taxon>
        <taxon>Lepidosauria</taxon>
        <taxon>Squamata</taxon>
        <taxon>Bifurcata</taxon>
        <taxon>Unidentata</taxon>
        <taxon>Episquamata</taxon>
        <taxon>Toxicofera</taxon>
        <taxon>Anguimorpha</taxon>
        <taxon>Paleoanguimorpha</taxon>
        <taxon>Varanoidea</taxon>
        <taxon>Varanidae</taxon>
        <taxon>Varanus</taxon>
    </lineage>
</organism>
<dbReference type="FunFam" id="3.30.160.60:FF:000624">
    <property type="entry name" value="zinc finger protein 697"/>
    <property type="match status" value="1"/>
</dbReference>
<dbReference type="FunFam" id="3.30.160.60:FF:000295">
    <property type="entry name" value="zinc finger protein 19"/>
    <property type="match status" value="1"/>
</dbReference>
<feature type="domain" description="C2H2-type" evidence="13">
    <location>
        <begin position="430"/>
        <end position="457"/>
    </location>
</feature>
<evidence type="ECO:0000256" key="12">
    <source>
        <dbReference type="SAM" id="MobiDB-lite"/>
    </source>
</evidence>
<dbReference type="FunFam" id="3.30.160.60:FF:000744">
    <property type="entry name" value="zinc finger E-box-binding homeobox 1"/>
    <property type="match status" value="1"/>
</dbReference>
<keyword evidence="10" id="KW-0539">Nucleus</keyword>
<dbReference type="PROSITE" id="PS00028">
    <property type="entry name" value="ZINC_FINGER_C2H2_1"/>
    <property type="match status" value="10"/>
</dbReference>
<evidence type="ECO:0000256" key="7">
    <source>
        <dbReference type="ARBA" id="ARBA00023015"/>
    </source>
</evidence>
<evidence type="ECO:0000256" key="2">
    <source>
        <dbReference type="ARBA" id="ARBA00006991"/>
    </source>
</evidence>
<keyword evidence="7" id="KW-0805">Transcription regulation</keyword>
<dbReference type="GO" id="GO:0046975">
    <property type="term" value="F:histone H3K36 methyltransferase activity"/>
    <property type="evidence" value="ECO:0007669"/>
    <property type="project" value="TreeGrafter"/>
</dbReference>
<evidence type="ECO:0000313" key="15">
    <source>
        <dbReference type="Ensembl" id="ENSVKKP00000019488.1"/>
    </source>
</evidence>
<protein>
    <submittedName>
        <fullName evidence="15">Uncharacterized protein</fullName>
    </submittedName>
</protein>
<feature type="domain" description="C2H2-type" evidence="13">
    <location>
        <begin position="514"/>
        <end position="541"/>
    </location>
</feature>
<keyword evidence="8" id="KW-0238">DNA-binding</keyword>
<evidence type="ECO:0000256" key="6">
    <source>
        <dbReference type="ARBA" id="ARBA00022833"/>
    </source>
</evidence>
<evidence type="ECO:0000313" key="16">
    <source>
        <dbReference type="Proteomes" id="UP000694545"/>
    </source>
</evidence>
<accession>A0A8D2LBL9</accession>
<keyword evidence="3" id="KW-0479">Metal-binding</keyword>
<feature type="region of interest" description="Disordered" evidence="12">
    <location>
        <begin position="1"/>
        <end position="125"/>
    </location>
</feature>
<evidence type="ECO:0000256" key="1">
    <source>
        <dbReference type="ARBA" id="ARBA00004123"/>
    </source>
</evidence>
<evidence type="ECO:0000256" key="10">
    <source>
        <dbReference type="ARBA" id="ARBA00023242"/>
    </source>
</evidence>
<proteinExistence type="inferred from homology"/>
<keyword evidence="16" id="KW-1185">Reference proteome</keyword>
<feature type="domain" description="C2H2-type" evidence="13">
    <location>
        <begin position="374"/>
        <end position="401"/>
    </location>
</feature>
<dbReference type="FunFam" id="3.30.160.60:FF:002343">
    <property type="entry name" value="Zinc finger protein 33A"/>
    <property type="match status" value="3"/>
</dbReference>
<dbReference type="CDD" id="cd07936">
    <property type="entry name" value="SCAN"/>
    <property type="match status" value="1"/>
</dbReference>
<sequence length="661" mass="74327">MATEPRNEAAESLDALPEDGAKTEVKDMEESEPRQDPGRSPVIVHSRTVTESSSGEATPEDIKQESEDGLQECPGPQEQIFLKTKPSSPSEPSNAELAKPQPIEESEEDVSPCEEPTDMELPSGEDRVSQLLSAIGRETIKSALAKDKEDFMEVVEEPADEGVPTVEIERQCFRQFCYQDAEGPREVCGMLWKLCHRWLQPEKKTKDQILELVILEQFLAILPEDMQSWVRDGRPETCFQAVGLAEEFLARPDRNEPRKRPDLWPFKETSGVFPAPARAPPASTPWPVFRENKEDAATNVPLLAGDGRPLWKEKALPVNSGGSGLSWMLPRRTEQSISQYSGQGEASENQQGSSSGNEAGESVHFQTGSGENPYTCWDCGESFTGLDVLIAHQSTHTGEKPFICGECGQSFNQRSHLTTHEKTHTQVKPFSCPECGQRFSKKNGLVAHQKIHTGEKPHRCLECGQSFLHRFDLIRHQRIHTGEKPHECPDCGKGFRSMSAFHVHRRIHTDEKPYPCSACGKSFRHRTNLIVHERIHTGEKPYKCTECEKSFGDASSLRKHRRAHTGERPYVCLECGKTFSQNAGLVQHERIHTGVRPYQCSLCPKNFRDKSAYSAHQRTHTKETPFHCPVCDKSFGHRSNLLKHERIHTGQKRYNPAKALS</sequence>
<dbReference type="GO" id="GO:0008270">
    <property type="term" value="F:zinc ion binding"/>
    <property type="evidence" value="ECO:0007669"/>
    <property type="project" value="UniProtKB-KW"/>
</dbReference>
<keyword evidence="6" id="KW-0862">Zinc</keyword>
<dbReference type="PROSITE" id="PS50804">
    <property type="entry name" value="SCAN_BOX"/>
    <property type="match status" value="1"/>
</dbReference>
<feature type="domain" description="C2H2-type" evidence="13">
    <location>
        <begin position="486"/>
        <end position="513"/>
    </location>
</feature>
<dbReference type="FunFam" id="3.30.160.60:FF:001009">
    <property type="entry name" value="Zinc finger protein 26"/>
    <property type="match status" value="1"/>
</dbReference>
<dbReference type="GO" id="GO:0010845">
    <property type="term" value="P:positive regulation of reciprocal meiotic recombination"/>
    <property type="evidence" value="ECO:0007669"/>
    <property type="project" value="TreeGrafter"/>
</dbReference>
<dbReference type="SUPFAM" id="SSF47353">
    <property type="entry name" value="Retrovirus capsid dimerization domain-like"/>
    <property type="match status" value="1"/>
</dbReference>
<dbReference type="PANTHER" id="PTHR16515">
    <property type="entry name" value="PR DOMAIN ZINC FINGER PROTEIN"/>
    <property type="match status" value="1"/>
</dbReference>
<feature type="domain" description="C2H2-type" evidence="13">
    <location>
        <begin position="402"/>
        <end position="429"/>
    </location>
</feature>
<dbReference type="InterPro" id="IPR003309">
    <property type="entry name" value="SCAN_dom"/>
</dbReference>
<feature type="compositionally biased region" description="Basic and acidic residues" evidence="12">
    <location>
        <begin position="19"/>
        <end position="37"/>
    </location>
</feature>
<feature type="compositionally biased region" description="Polar residues" evidence="12">
    <location>
        <begin position="47"/>
        <end position="56"/>
    </location>
</feature>
<dbReference type="PANTHER" id="PTHR16515:SF10">
    <property type="entry name" value="HISTONE-LYSINE N-METHYLTRANSFERASE PRDM9-RELATED"/>
    <property type="match status" value="1"/>
</dbReference>
<keyword evidence="4" id="KW-0677">Repeat</keyword>
<dbReference type="FunFam" id="1.10.4020.10:FF:000001">
    <property type="entry name" value="zinc finger protein 263 isoform X1"/>
    <property type="match status" value="1"/>
</dbReference>
<feature type="domain" description="C2H2-type" evidence="13">
    <location>
        <begin position="570"/>
        <end position="597"/>
    </location>
</feature>
<dbReference type="FunFam" id="3.30.160.60:FF:000417">
    <property type="entry name" value="Zinc finger protein"/>
    <property type="match status" value="1"/>
</dbReference>
<dbReference type="SMART" id="SM00431">
    <property type="entry name" value="SCAN"/>
    <property type="match status" value="1"/>
</dbReference>
<comment type="similarity">
    <text evidence="2">Belongs to the krueppel C2H2-type zinc-finger protein family.</text>
</comment>